<comment type="caution">
    <text evidence="2">The sequence shown here is derived from an EMBL/GenBank/DDBJ whole genome shotgun (WGS) entry which is preliminary data.</text>
</comment>
<dbReference type="EMBL" id="CAXHTB010000006">
    <property type="protein sequence ID" value="CAL0308087.1"/>
    <property type="molecule type" value="Genomic_DNA"/>
</dbReference>
<protein>
    <submittedName>
        <fullName evidence="2">Uncharacterized protein</fullName>
    </submittedName>
</protein>
<reference evidence="2 3" key="1">
    <citation type="submission" date="2024-03" db="EMBL/GenBank/DDBJ databases">
        <authorList>
            <person name="Martinez-Hernandez J."/>
        </authorList>
    </citation>
    <scope>NUCLEOTIDE SEQUENCE [LARGE SCALE GENOMIC DNA]</scope>
</reference>
<name>A0AAV1X106_LUPLU</name>
<evidence type="ECO:0000313" key="2">
    <source>
        <dbReference type="EMBL" id="CAL0314956.1"/>
    </source>
</evidence>
<dbReference type="EMBL" id="CAXHTB010000011">
    <property type="protein sequence ID" value="CAL0314956.1"/>
    <property type="molecule type" value="Genomic_DNA"/>
</dbReference>
<dbReference type="AlphaFoldDB" id="A0AAV1X106"/>
<gene>
    <name evidence="2" type="ORF">LLUT_LOCUS16016</name>
    <name evidence="1" type="ORF">LLUT_LOCUS9147</name>
</gene>
<keyword evidence="3" id="KW-1185">Reference proteome</keyword>
<accession>A0AAV1X106</accession>
<evidence type="ECO:0000313" key="3">
    <source>
        <dbReference type="Proteomes" id="UP001497480"/>
    </source>
</evidence>
<sequence>MDAPYGNHRKKSSLHLLLLTGTHPLSKVAKAEASFLDRELAQKHFVQLDWSRDGSCIGGKKADASYYFIFRFAWPLAQRGPFSAPRFTSAFIALREKALPLALTF</sequence>
<proteinExistence type="predicted"/>
<evidence type="ECO:0000313" key="1">
    <source>
        <dbReference type="EMBL" id="CAL0308087.1"/>
    </source>
</evidence>
<dbReference type="Proteomes" id="UP001497480">
    <property type="component" value="Unassembled WGS sequence"/>
</dbReference>
<organism evidence="2 3">
    <name type="scientific">Lupinus luteus</name>
    <name type="common">European yellow lupine</name>
    <dbReference type="NCBI Taxonomy" id="3873"/>
    <lineage>
        <taxon>Eukaryota</taxon>
        <taxon>Viridiplantae</taxon>
        <taxon>Streptophyta</taxon>
        <taxon>Embryophyta</taxon>
        <taxon>Tracheophyta</taxon>
        <taxon>Spermatophyta</taxon>
        <taxon>Magnoliopsida</taxon>
        <taxon>eudicotyledons</taxon>
        <taxon>Gunneridae</taxon>
        <taxon>Pentapetalae</taxon>
        <taxon>rosids</taxon>
        <taxon>fabids</taxon>
        <taxon>Fabales</taxon>
        <taxon>Fabaceae</taxon>
        <taxon>Papilionoideae</taxon>
        <taxon>50 kb inversion clade</taxon>
        <taxon>genistoids sensu lato</taxon>
        <taxon>core genistoids</taxon>
        <taxon>Genisteae</taxon>
        <taxon>Lupinus</taxon>
    </lineage>
</organism>